<name>A0ABT6GHA8_9PROT</name>
<protein>
    <submittedName>
        <fullName evidence="2">Uncharacterized protein</fullName>
    </submittedName>
</protein>
<feature type="transmembrane region" description="Helical" evidence="1">
    <location>
        <begin position="118"/>
        <end position="135"/>
    </location>
</feature>
<reference evidence="2 3" key="1">
    <citation type="submission" date="2023-03" db="EMBL/GenBank/DDBJ databases">
        <title>Strain FZY0004 represents a novel species in the genus Thalassospira isolated from seawater.</title>
        <authorList>
            <person name="Fu Z.-Y."/>
        </authorList>
    </citation>
    <scope>NUCLEOTIDE SEQUENCE [LARGE SCALE GENOMIC DNA]</scope>
    <source>
        <strain evidence="2 3">FZY0004</strain>
    </source>
</reference>
<keyword evidence="1" id="KW-0812">Transmembrane</keyword>
<keyword evidence="3" id="KW-1185">Reference proteome</keyword>
<dbReference type="Proteomes" id="UP001529180">
    <property type="component" value="Unassembled WGS sequence"/>
</dbReference>
<proteinExistence type="predicted"/>
<evidence type="ECO:0000313" key="2">
    <source>
        <dbReference type="EMBL" id="MDG4721465.1"/>
    </source>
</evidence>
<keyword evidence="1" id="KW-0472">Membrane</keyword>
<evidence type="ECO:0000256" key="1">
    <source>
        <dbReference type="SAM" id="Phobius"/>
    </source>
</evidence>
<comment type="caution">
    <text evidence="2">The sequence shown here is derived from an EMBL/GenBank/DDBJ whole genome shotgun (WGS) entry which is preliminary data.</text>
</comment>
<dbReference type="EMBL" id="JARSBO010000013">
    <property type="protein sequence ID" value="MDG4721465.1"/>
    <property type="molecule type" value="Genomic_DNA"/>
</dbReference>
<organism evidence="2 3">
    <name type="scientific">Thalassospira aquimaris</name>
    <dbReference type="NCBI Taxonomy" id="3037796"/>
    <lineage>
        <taxon>Bacteria</taxon>
        <taxon>Pseudomonadati</taxon>
        <taxon>Pseudomonadota</taxon>
        <taxon>Alphaproteobacteria</taxon>
        <taxon>Rhodospirillales</taxon>
        <taxon>Thalassospiraceae</taxon>
        <taxon>Thalassospira</taxon>
    </lineage>
</organism>
<gene>
    <name evidence="2" type="ORF">P7680_20835</name>
</gene>
<evidence type="ECO:0000313" key="3">
    <source>
        <dbReference type="Proteomes" id="UP001529180"/>
    </source>
</evidence>
<sequence length="152" mass="16712">MKSFTVEGTIEAVGNSRIYQDGTLYSTVKIGDKIIENLVVAGNSSLFFHVGNSGKYFIVEKAGKGSVLYGIVKDGKVLSDERSKMKSKVSVVIWLKLIFVTCLASFPMMFFVALSKPLMIAITLIVWAFVVYLIRKGVSDMQKSMNSLPVKG</sequence>
<dbReference type="RefSeq" id="WP_278007008.1">
    <property type="nucleotide sequence ID" value="NZ_JARSBO010000013.1"/>
</dbReference>
<accession>A0ABT6GHA8</accession>
<keyword evidence="1" id="KW-1133">Transmembrane helix</keyword>
<feature type="transmembrane region" description="Helical" evidence="1">
    <location>
        <begin position="91"/>
        <end position="112"/>
    </location>
</feature>